<dbReference type="PANTHER" id="PTHR42756:SF1">
    <property type="entry name" value="TRANSCRIPTIONAL REPRESSOR OF EMRAB OPERON"/>
    <property type="match status" value="1"/>
</dbReference>
<dbReference type="AlphaFoldDB" id="A0A0U1L7M1"/>
<proteinExistence type="predicted"/>
<keyword evidence="6" id="KW-1185">Reference proteome</keyword>
<evidence type="ECO:0000259" key="4">
    <source>
        <dbReference type="PROSITE" id="PS50995"/>
    </source>
</evidence>
<protein>
    <submittedName>
        <fullName evidence="5">Transcriptional regulator, MarR family</fullName>
    </submittedName>
</protein>
<dbReference type="GO" id="GO:0003677">
    <property type="term" value="F:DNA binding"/>
    <property type="evidence" value="ECO:0007669"/>
    <property type="project" value="UniProtKB-KW"/>
</dbReference>
<dbReference type="PANTHER" id="PTHR42756">
    <property type="entry name" value="TRANSCRIPTIONAL REGULATOR, MARR"/>
    <property type="match status" value="1"/>
</dbReference>
<evidence type="ECO:0000313" key="6">
    <source>
        <dbReference type="Proteomes" id="UP000049855"/>
    </source>
</evidence>
<dbReference type="SMART" id="SM00347">
    <property type="entry name" value="HTH_MARR"/>
    <property type="match status" value="1"/>
</dbReference>
<gene>
    <name evidence="5" type="ORF">SpAn4DRAFT_4221</name>
</gene>
<dbReference type="EMBL" id="CTRP01000015">
    <property type="protein sequence ID" value="CQR74864.1"/>
    <property type="molecule type" value="Genomic_DNA"/>
</dbReference>
<dbReference type="PRINTS" id="PR00598">
    <property type="entry name" value="HTHMARR"/>
</dbReference>
<name>A0A0U1L7M1_9FIRM</name>
<dbReference type="GO" id="GO:0003700">
    <property type="term" value="F:DNA-binding transcription factor activity"/>
    <property type="evidence" value="ECO:0007669"/>
    <property type="project" value="InterPro"/>
</dbReference>
<dbReference type="Proteomes" id="UP000049855">
    <property type="component" value="Unassembled WGS sequence"/>
</dbReference>
<dbReference type="InterPro" id="IPR000835">
    <property type="entry name" value="HTH_MarR-typ"/>
</dbReference>
<dbReference type="InterPro" id="IPR036388">
    <property type="entry name" value="WH-like_DNA-bd_sf"/>
</dbReference>
<organism evidence="5 6">
    <name type="scientific">Sporomusa ovata</name>
    <dbReference type="NCBI Taxonomy" id="2378"/>
    <lineage>
        <taxon>Bacteria</taxon>
        <taxon>Bacillati</taxon>
        <taxon>Bacillota</taxon>
        <taxon>Negativicutes</taxon>
        <taxon>Selenomonadales</taxon>
        <taxon>Sporomusaceae</taxon>
        <taxon>Sporomusa</taxon>
    </lineage>
</organism>
<dbReference type="SUPFAM" id="SSF46785">
    <property type="entry name" value="Winged helix' DNA-binding domain"/>
    <property type="match status" value="1"/>
</dbReference>
<dbReference type="PROSITE" id="PS50995">
    <property type="entry name" value="HTH_MARR_2"/>
    <property type="match status" value="1"/>
</dbReference>
<dbReference type="Pfam" id="PF01047">
    <property type="entry name" value="MarR"/>
    <property type="match status" value="1"/>
</dbReference>
<feature type="domain" description="HTH marR-type" evidence="4">
    <location>
        <begin position="1"/>
        <end position="116"/>
    </location>
</feature>
<reference evidence="6" key="1">
    <citation type="submission" date="2015-03" db="EMBL/GenBank/DDBJ databases">
        <authorList>
            <person name="Nijsse Bart"/>
        </authorList>
    </citation>
    <scope>NUCLEOTIDE SEQUENCE [LARGE SCALE GENOMIC DNA]</scope>
</reference>
<dbReference type="Gene3D" id="1.10.10.10">
    <property type="entry name" value="Winged helix-like DNA-binding domain superfamily/Winged helix DNA-binding domain"/>
    <property type="match status" value="1"/>
</dbReference>
<keyword evidence="3" id="KW-0804">Transcription</keyword>
<keyword evidence="1" id="KW-0805">Transcription regulation</keyword>
<evidence type="ECO:0000256" key="2">
    <source>
        <dbReference type="ARBA" id="ARBA00023125"/>
    </source>
</evidence>
<evidence type="ECO:0000256" key="1">
    <source>
        <dbReference type="ARBA" id="ARBA00023015"/>
    </source>
</evidence>
<evidence type="ECO:0000313" key="5">
    <source>
        <dbReference type="EMBL" id="CQR74864.1"/>
    </source>
</evidence>
<accession>A0A0U1L7M1</accession>
<keyword evidence="2" id="KW-0238">DNA-binding</keyword>
<evidence type="ECO:0000256" key="3">
    <source>
        <dbReference type="ARBA" id="ARBA00023163"/>
    </source>
</evidence>
<sequence>MHGFTSSQCYILLEIYKHQTLSINEISEKMRLEISTITRIMNNLVRDKLILRRRSVYDKRVVEAILTENGKEIAQQLQESIANYYKDVIVNLPRGHVREVMSAVEVLVNALEKAQKGYLLE</sequence>
<dbReference type="InterPro" id="IPR036390">
    <property type="entry name" value="WH_DNA-bd_sf"/>
</dbReference>